<dbReference type="Gene3D" id="3.20.20.80">
    <property type="entry name" value="Glycosidases"/>
    <property type="match status" value="1"/>
</dbReference>
<feature type="region of interest" description="Disordered" evidence="1">
    <location>
        <begin position="46"/>
        <end position="67"/>
    </location>
</feature>
<dbReference type="EMBL" id="JAWDID010000006">
    <property type="protein sequence ID" value="MDU0339399.1"/>
    <property type="molecule type" value="Genomic_DNA"/>
</dbReference>
<evidence type="ECO:0000313" key="2">
    <source>
        <dbReference type="EMBL" id="MDU0339399.1"/>
    </source>
</evidence>
<evidence type="ECO:0000313" key="3">
    <source>
        <dbReference type="Proteomes" id="UP001254257"/>
    </source>
</evidence>
<evidence type="ECO:0000256" key="1">
    <source>
        <dbReference type="SAM" id="MobiDB-lite"/>
    </source>
</evidence>
<protein>
    <submittedName>
        <fullName evidence="2">Uncharacterized protein</fullName>
    </submittedName>
</protein>
<keyword evidence="3" id="KW-1185">Reference proteome</keyword>
<reference evidence="2 3" key="1">
    <citation type="submission" date="2023-09" db="EMBL/GenBank/DDBJ databases">
        <title>Whole genome shotgun sequencing (WGS) of Bosea sp. ZW T0_25, isolated from stored onions (Allium cepa).</title>
        <authorList>
            <person name="Stoll D.A."/>
            <person name="Huch M."/>
        </authorList>
    </citation>
    <scope>NUCLEOTIDE SEQUENCE [LARGE SCALE GENOMIC DNA]</scope>
    <source>
        <strain evidence="2 3">ZW T0_25</strain>
    </source>
</reference>
<organism evidence="2 3">
    <name type="scientific">Bosea rubneri</name>
    <dbReference type="NCBI Taxonomy" id="3075434"/>
    <lineage>
        <taxon>Bacteria</taxon>
        <taxon>Pseudomonadati</taxon>
        <taxon>Pseudomonadota</taxon>
        <taxon>Alphaproteobacteria</taxon>
        <taxon>Hyphomicrobiales</taxon>
        <taxon>Boseaceae</taxon>
        <taxon>Bosea</taxon>
    </lineage>
</organism>
<gene>
    <name evidence="2" type="ORF">RKE40_05890</name>
</gene>
<accession>A0ABU3S3N9</accession>
<dbReference type="Proteomes" id="UP001254257">
    <property type="component" value="Unassembled WGS sequence"/>
</dbReference>
<comment type="caution">
    <text evidence="2">The sequence shown here is derived from an EMBL/GenBank/DDBJ whole genome shotgun (WGS) entry which is preliminary data.</text>
</comment>
<proteinExistence type="predicted"/>
<sequence length="464" mass="50533">MTTEQPSLGITIMPDFAQSEGVDAVLENIVERLGCTVLCTTPSVAERCPEGTGVREPPADAGAGLGRTLDRPLWGDKALWMKTATSFRPNPALYRDSPYPPPLPDELTDRQGGTVANLLAGAKRAGMKVQLQLMAAAPPGLRVQCRDDDSADEQPLTIFGRPVPGRVDANVSLASQGLRRYMRALVADLLANYPSCDALRFDWPEYPPYAPDSLLFDFCPAAVRRGQELGHDVEAVRARAIEGLRELSSRFAAAPEAVDLGALLAGGTWAADLIAYRAAIVGDYVRDLTAIVREVSGGRVGVVMQAFPPPLNRLSGFGFVGLDGVADEVAVKHYTMHWPMIERSYVERLAQLTGADPDRVFASVHRWVDLNGNAPTREALRYPEPEEAHPADDAGLRRSVETAAAELRQSCFSTIVHGYGPPDDVERRFRAVLESPCRHLHINRYGYLSDEKIARLGAIWRAGS</sequence>
<name>A0ABU3S3N9_9HYPH</name>
<dbReference type="RefSeq" id="WP_316017306.1">
    <property type="nucleotide sequence ID" value="NZ_JAWDID010000006.1"/>
</dbReference>